<organism evidence="2 3">
    <name type="scientific">Lacipirellula limnantheis</name>
    <dbReference type="NCBI Taxonomy" id="2528024"/>
    <lineage>
        <taxon>Bacteria</taxon>
        <taxon>Pseudomonadati</taxon>
        <taxon>Planctomycetota</taxon>
        <taxon>Planctomycetia</taxon>
        <taxon>Pirellulales</taxon>
        <taxon>Lacipirellulaceae</taxon>
        <taxon>Lacipirellula</taxon>
    </lineage>
</organism>
<evidence type="ECO:0000313" key="2">
    <source>
        <dbReference type="EMBL" id="QDT74482.1"/>
    </source>
</evidence>
<sequence>MAKYVRYALASVCFAASVACLALWFRSIGVTELLMAPNNATNCDVMIGLEFGRIYFAVDNQPMEVSSEWSHISGRPNEDFDIEQEISKQSNPRIVSAPLIFAALIFALAGVGALRLRRQFSIRSAFICVSVVAFLLGIVVAL</sequence>
<keyword evidence="1" id="KW-0472">Membrane</keyword>
<dbReference type="PROSITE" id="PS51257">
    <property type="entry name" value="PROKAR_LIPOPROTEIN"/>
    <property type="match status" value="1"/>
</dbReference>
<dbReference type="RefSeq" id="WP_145434227.1">
    <property type="nucleotide sequence ID" value="NZ_CP036339.1"/>
</dbReference>
<feature type="transmembrane region" description="Helical" evidence="1">
    <location>
        <begin position="7"/>
        <end position="25"/>
    </location>
</feature>
<dbReference type="AlphaFoldDB" id="A0A517U1J3"/>
<proteinExistence type="predicted"/>
<accession>A0A517U1J3</accession>
<feature type="transmembrane region" description="Helical" evidence="1">
    <location>
        <begin position="121"/>
        <end position="141"/>
    </location>
</feature>
<dbReference type="Proteomes" id="UP000317909">
    <property type="component" value="Chromosome"/>
</dbReference>
<feature type="transmembrane region" description="Helical" evidence="1">
    <location>
        <begin position="94"/>
        <end position="114"/>
    </location>
</feature>
<keyword evidence="3" id="KW-1185">Reference proteome</keyword>
<dbReference type="KEGG" id="llh:I41_36790"/>
<dbReference type="EMBL" id="CP036339">
    <property type="protein sequence ID" value="QDT74482.1"/>
    <property type="molecule type" value="Genomic_DNA"/>
</dbReference>
<reference evidence="2 3" key="1">
    <citation type="submission" date="2019-02" db="EMBL/GenBank/DDBJ databases">
        <title>Deep-cultivation of Planctomycetes and their phenomic and genomic characterization uncovers novel biology.</title>
        <authorList>
            <person name="Wiegand S."/>
            <person name="Jogler M."/>
            <person name="Boedeker C."/>
            <person name="Pinto D."/>
            <person name="Vollmers J."/>
            <person name="Rivas-Marin E."/>
            <person name="Kohn T."/>
            <person name="Peeters S.H."/>
            <person name="Heuer A."/>
            <person name="Rast P."/>
            <person name="Oberbeckmann S."/>
            <person name="Bunk B."/>
            <person name="Jeske O."/>
            <person name="Meyerdierks A."/>
            <person name="Storesund J.E."/>
            <person name="Kallscheuer N."/>
            <person name="Luecker S."/>
            <person name="Lage O.M."/>
            <person name="Pohl T."/>
            <person name="Merkel B.J."/>
            <person name="Hornburger P."/>
            <person name="Mueller R.-W."/>
            <person name="Bruemmer F."/>
            <person name="Labrenz M."/>
            <person name="Spormann A.M."/>
            <person name="Op den Camp H."/>
            <person name="Overmann J."/>
            <person name="Amann R."/>
            <person name="Jetten M.S.M."/>
            <person name="Mascher T."/>
            <person name="Medema M.H."/>
            <person name="Devos D.P."/>
            <person name="Kaster A.-K."/>
            <person name="Ovreas L."/>
            <person name="Rohde M."/>
            <person name="Galperin M.Y."/>
            <person name="Jogler C."/>
        </authorList>
    </citation>
    <scope>NUCLEOTIDE SEQUENCE [LARGE SCALE GENOMIC DNA]</scope>
    <source>
        <strain evidence="2 3">I41</strain>
    </source>
</reference>
<protein>
    <submittedName>
        <fullName evidence="2">Uncharacterized protein</fullName>
    </submittedName>
</protein>
<keyword evidence="1" id="KW-0812">Transmembrane</keyword>
<keyword evidence="1" id="KW-1133">Transmembrane helix</keyword>
<gene>
    <name evidence="2" type="ORF">I41_36790</name>
</gene>
<evidence type="ECO:0000256" key="1">
    <source>
        <dbReference type="SAM" id="Phobius"/>
    </source>
</evidence>
<name>A0A517U1J3_9BACT</name>
<evidence type="ECO:0000313" key="3">
    <source>
        <dbReference type="Proteomes" id="UP000317909"/>
    </source>
</evidence>